<gene>
    <name evidence="6" type="ORF">ACFSYJ_21460</name>
</gene>
<dbReference type="Gene3D" id="3.40.190.10">
    <property type="entry name" value="Periplasmic binding protein-like II"/>
    <property type="match status" value="2"/>
</dbReference>
<dbReference type="Proteomes" id="UP001597419">
    <property type="component" value="Unassembled WGS sequence"/>
</dbReference>
<sequence>MDLNLLTAFDALLREGSVTGAAERLGLSKPAMSRALGRLRRVLRDPVLTRAGRGMVLSPLALELAPRVHTLVEEATSLLGTGHAVELSTLERTFAVRANETLTALLGGALLGMIGKEAPSVRLRFVAEGEEDVRSLRDGAVDLDIGVIDETGPEIHVEPLFHDDVAFAVRPGHPLTRGQVTGKRLAEFPHISISRRGRTGEHGATVVAVVPAAPAAIYLLRDSDAVALMSRRFAGQAGLAIVEPPRRIPALPISLAWHPRLDADPAHRWLRACVRRVCRELS</sequence>
<keyword evidence="7" id="KW-1185">Reference proteome</keyword>
<comment type="caution">
    <text evidence="6">The sequence shown here is derived from an EMBL/GenBank/DDBJ whole genome shotgun (WGS) entry which is preliminary data.</text>
</comment>
<evidence type="ECO:0000313" key="6">
    <source>
        <dbReference type="EMBL" id="MFD2461187.1"/>
    </source>
</evidence>
<dbReference type="PROSITE" id="PS50931">
    <property type="entry name" value="HTH_LYSR"/>
    <property type="match status" value="1"/>
</dbReference>
<organism evidence="6 7">
    <name type="scientific">Amycolatopsis samaneae</name>
    <dbReference type="NCBI Taxonomy" id="664691"/>
    <lineage>
        <taxon>Bacteria</taxon>
        <taxon>Bacillati</taxon>
        <taxon>Actinomycetota</taxon>
        <taxon>Actinomycetes</taxon>
        <taxon>Pseudonocardiales</taxon>
        <taxon>Pseudonocardiaceae</taxon>
        <taxon>Amycolatopsis</taxon>
    </lineage>
</organism>
<dbReference type="Pfam" id="PF03466">
    <property type="entry name" value="LysR_substrate"/>
    <property type="match status" value="1"/>
</dbReference>
<evidence type="ECO:0000256" key="4">
    <source>
        <dbReference type="ARBA" id="ARBA00023163"/>
    </source>
</evidence>
<dbReference type="InterPro" id="IPR050389">
    <property type="entry name" value="LysR-type_TF"/>
</dbReference>
<evidence type="ECO:0000256" key="1">
    <source>
        <dbReference type="ARBA" id="ARBA00009437"/>
    </source>
</evidence>
<evidence type="ECO:0000313" key="7">
    <source>
        <dbReference type="Proteomes" id="UP001597419"/>
    </source>
</evidence>
<proteinExistence type="inferred from homology"/>
<dbReference type="EMBL" id="JBHUKU010000011">
    <property type="protein sequence ID" value="MFD2461187.1"/>
    <property type="molecule type" value="Genomic_DNA"/>
</dbReference>
<keyword evidence="3" id="KW-0238">DNA-binding</keyword>
<feature type="domain" description="HTH lysR-type" evidence="5">
    <location>
        <begin position="1"/>
        <end position="58"/>
    </location>
</feature>
<dbReference type="InterPro" id="IPR000847">
    <property type="entry name" value="LysR_HTH_N"/>
</dbReference>
<accession>A0ABW5GJZ7</accession>
<evidence type="ECO:0000259" key="5">
    <source>
        <dbReference type="PROSITE" id="PS50931"/>
    </source>
</evidence>
<dbReference type="PANTHER" id="PTHR30118:SF15">
    <property type="entry name" value="TRANSCRIPTIONAL REGULATORY PROTEIN"/>
    <property type="match status" value="1"/>
</dbReference>
<name>A0ABW5GJZ7_9PSEU</name>
<evidence type="ECO:0000256" key="3">
    <source>
        <dbReference type="ARBA" id="ARBA00023125"/>
    </source>
</evidence>
<dbReference type="InterPro" id="IPR005119">
    <property type="entry name" value="LysR_subst-bd"/>
</dbReference>
<keyword evidence="4" id="KW-0804">Transcription</keyword>
<evidence type="ECO:0000256" key="2">
    <source>
        <dbReference type="ARBA" id="ARBA00023015"/>
    </source>
</evidence>
<dbReference type="SUPFAM" id="SSF53850">
    <property type="entry name" value="Periplasmic binding protein-like II"/>
    <property type="match status" value="1"/>
</dbReference>
<dbReference type="Pfam" id="PF00126">
    <property type="entry name" value="HTH_1"/>
    <property type="match status" value="1"/>
</dbReference>
<dbReference type="PANTHER" id="PTHR30118">
    <property type="entry name" value="HTH-TYPE TRANSCRIPTIONAL REGULATOR LEUO-RELATED"/>
    <property type="match status" value="1"/>
</dbReference>
<protein>
    <submittedName>
        <fullName evidence="6">LysR family transcriptional regulator</fullName>
    </submittedName>
</protein>
<dbReference type="Gene3D" id="1.10.10.10">
    <property type="entry name" value="Winged helix-like DNA-binding domain superfamily/Winged helix DNA-binding domain"/>
    <property type="match status" value="1"/>
</dbReference>
<dbReference type="InterPro" id="IPR036390">
    <property type="entry name" value="WH_DNA-bd_sf"/>
</dbReference>
<dbReference type="SUPFAM" id="SSF46785">
    <property type="entry name" value="Winged helix' DNA-binding domain"/>
    <property type="match status" value="1"/>
</dbReference>
<dbReference type="InterPro" id="IPR036388">
    <property type="entry name" value="WH-like_DNA-bd_sf"/>
</dbReference>
<keyword evidence="2" id="KW-0805">Transcription regulation</keyword>
<comment type="similarity">
    <text evidence="1">Belongs to the LysR transcriptional regulatory family.</text>
</comment>
<dbReference type="RefSeq" id="WP_345405468.1">
    <property type="nucleotide sequence ID" value="NZ_BAABHG010000018.1"/>
</dbReference>
<reference evidence="7" key="1">
    <citation type="journal article" date="2019" name="Int. J. Syst. Evol. Microbiol.">
        <title>The Global Catalogue of Microorganisms (GCM) 10K type strain sequencing project: providing services to taxonomists for standard genome sequencing and annotation.</title>
        <authorList>
            <consortium name="The Broad Institute Genomics Platform"/>
            <consortium name="The Broad Institute Genome Sequencing Center for Infectious Disease"/>
            <person name="Wu L."/>
            <person name="Ma J."/>
        </authorList>
    </citation>
    <scope>NUCLEOTIDE SEQUENCE [LARGE SCALE GENOMIC DNA]</scope>
    <source>
        <strain evidence="7">CGMCC 4.7643</strain>
    </source>
</reference>